<dbReference type="Gene3D" id="3.20.20.70">
    <property type="entry name" value="Aldolase class I"/>
    <property type="match status" value="1"/>
</dbReference>
<evidence type="ECO:0008006" key="2">
    <source>
        <dbReference type="Google" id="ProtNLM"/>
    </source>
</evidence>
<evidence type="ECO:0000313" key="1">
    <source>
        <dbReference type="EMBL" id="SVE07615.1"/>
    </source>
</evidence>
<protein>
    <recommendedName>
        <fullName evidence="2">Phosphoribosylanthranilate isomerase</fullName>
    </recommendedName>
</protein>
<gene>
    <name evidence="1" type="ORF">METZ01_LOCUS460469</name>
</gene>
<reference evidence="1" key="1">
    <citation type="submission" date="2018-05" db="EMBL/GenBank/DDBJ databases">
        <authorList>
            <person name="Lanie J.A."/>
            <person name="Ng W.-L."/>
            <person name="Kazmierczak K.M."/>
            <person name="Andrzejewski T.M."/>
            <person name="Davidsen T.M."/>
            <person name="Wayne K.J."/>
            <person name="Tettelin H."/>
            <person name="Glass J.I."/>
            <person name="Rusch D."/>
            <person name="Podicherti R."/>
            <person name="Tsui H.-C.T."/>
            <person name="Winkler M.E."/>
        </authorList>
    </citation>
    <scope>NUCLEOTIDE SEQUENCE</scope>
</reference>
<dbReference type="InterPro" id="IPR011060">
    <property type="entry name" value="RibuloseP-bd_barrel"/>
</dbReference>
<name>A0A383AKA4_9ZZZZ</name>
<proteinExistence type="predicted"/>
<organism evidence="1">
    <name type="scientific">marine metagenome</name>
    <dbReference type="NCBI Taxonomy" id="408172"/>
    <lineage>
        <taxon>unclassified sequences</taxon>
        <taxon>metagenomes</taxon>
        <taxon>ecological metagenomes</taxon>
    </lineage>
</organism>
<dbReference type="SUPFAM" id="SSF51366">
    <property type="entry name" value="Ribulose-phoshate binding barrel"/>
    <property type="match status" value="1"/>
</dbReference>
<dbReference type="InterPro" id="IPR013785">
    <property type="entry name" value="Aldolase_TIM"/>
</dbReference>
<dbReference type="AlphaFoldDB" id="A0A383AKA4"/>
<accession>A0A383AKA4</accession>
<dbReference type="EMBL" id="UINC01192460">
    <property type="protein sequence ID" value="SVE07615.1"/>
    <property type="molecule type" value="Genomic_DNA"/>
</dbReference>
<sequence>MKNIDIKICGITSSKSIHTAAQNNIRSLGFTSNNLPGPNTCDDQEIKKFIKECDYYNIDSVLLTRHQTLKELIKQIDFTKPKTISCSYFFHKEDLLSLKSVFKKLKIGIAVNPQRFDKNYFMSIQSIVDIFYYDLNIYTPHNITTYSIDECVAQITFLKNFNLPVYLGGGIGINNAKKIIKKIAPNGLDVSRGLKDKNNNISLFKLNELQMSLSAA</sequence>